<keyword evidence="4" id="KW-0532">Neurotransmitter transport</keyword>
<dbReference type="PROSITE" id="PS00914">
    <property type="entry name" value="SYNTAXIN"/>
    <property type="match status" value="1"/>
</dbReference>
<dbReference type="GO" id="GO:0031201">
    <property type="term" value="C:SNARE complex"/>
    <property type="evidence" value="ECO:0007669"/>
    <property type="project" value="TreeGrafter"/>
</dbReference>
<evidence type="ECO:0000256" key="5">
    <source>
        <dbReference type="RuleBase" id="RU003858"/>
    </source>
</evidence>
<dbReference type="CDD" id="cd15847">
    <property type="entry name" value="SNARE_syntaxin7_like"/>
    <property type="match status" value="1"/>
</dbReference>
<feature type="domain" description="T-SNARE coiled-coil homology" evidence="8">
    <location>
        <begin position="154"/>
        <end position="216"/>
    </location>
</feature>
<proteinExistence type="inferred from homology"/>
<dbReference type="PANTHER" id="PTHR19957:SF411">
    <property type="entry name" value="LD23667P"/>
    <property type="match status" value="1"/>
</dbReference>
<dbReference type="GO" id="GO:0006836">
    <property type="term" value="P:neurotransmitter transport"/>
    <property type="evidence" value="ECO:0007669"/>
    <property type="project" value="UniProtKB-KW"/>
</dbReference>
<dbReference type="PANTHER" id="PTHR19957">
    <property type="entry name" value="SYNTAXIN"/>
    <property type="match status" value="1"/>
</dbReference>
<name>A0AAF3F232_9BILA</name>
<dbReference type="GO" id="GO:0048278">
    <property type="term" value="P:vesicle docking"/>
    <property type="evidence" value="ECO:0007669"/>
    <property type="project" value="TreeGrafter"/>
</dbReference>
<keyword evidence="7" id="KW-0472">Membrane</keyword>
<evidence type="ECO:0000256" key="1">
    <source>
        <dbReference type="ARBA" id="ARBA00004211"/>
    </source>
</evidence>
<dbReference type="GO" id="GO:0006886">
    <property type="term" value="P:intracellular protein transport"/>
    <property type="evidence" value="ECO:0007669"/>
    <property type="project" value="InterPro"/>
</dbReference>
<comment type="similarity">
    <text evidence="2 5">Belongs to the syntaxin family.</text>
</comment>
<dbReference type="Proteomes" id="UP000887575">
    <property type="component" value="Unassembled WGS sequence"/>
</dbReference>
<keyword evidence="7" id="KW-0812">Transmembrane</keyword>
<protein>
    <submittedName>
        <fullName evidence="10">t-SNARE coiled-coil homology domain-containing protein</fullName>
    </submittedName>
</protein>
<accession>A0AAF3F232</accession>
<dbReference type="GO" id="GO:0005484">
    <property type="term" value="F:SNAP receptor activity"/>
    <property type="evidence" value="ECO:0007669"/>
    <property type="project" value="InterPro"/>
</dbReference>
<dbReference type="GO" id="GO:0006906">
    <property type="term" value="P:vesicle fusion"/>
    <property type="evidence" value="ECO:0007669"/>
    <property type="project" value="TreeGrafter"/>
</dbReference>
<dbReference type="AlphaFoldDB" id="A0AAF3F232"/>
<organism evidence="9 10">
    <name type="scientific">Mesorhabditis belari</name>
    <dbReference type="NCBI Taxonomy" id="2138241"/>
    <lineage>
        <taxon>Eukaryota</taxon>
        <taxon>Metazoa</taxon>
        <taxon>Ecdysozoa</taxon>
        <taxon>Nematoda</taxon>
        <taxon>Chromadorea</taxon>
        <taxon>Rhabditida</taxon>
        <taxon>Rhabditina</taxon>
        <taxon>Rhabditomorpha</taxon>
        <taxon>Rhabditoidea</taxon>
        <taxon>Rhabditidae</taxon>
        <taxon>Mesorhabditinae</taxon>
        <taxon>Mesorhabditis</taxon>
    </lineage>
</organism>
<dbReference type="InterPro" id="IPR045242">
    <property type="entry name" value="Syntaxin"/>
</dbReference>
<evidence type="ECO:0000313" key="10">
    <source>
        <dbReference type="WBParaSite" id="MBELARI_LOCUS20600"/>
    </source>
</evidence>
<sequence length="250" mass="28932">MDFERDGGNTTGIVAGIQQNIRQLNEQISLLETWIPRLTARSAEGDHVRQLFNEKAQSLQQLSKDTNHLMKQLVDRSHNDRTLRVHRERLSNEFASVLNRLQAAQRKAASKEKDDVKSIRDLALSEEENMRRYERDVIDAQRQVQMQRSQQVNLQEIKDRQATIAQLERDISDVNQIFADLARIVHDQGDMVDSIEANVEHAQIHVEQGGRDVQQAVYYNQQARKKKMMLCVFLMILVLILALTVYFGIK</sequence>
<dbReference type="Pfam" id="PF05739">
    <property type="entry name" value="SNARE"/>
    <property type="match status" value="1"/>
</dbReference>
<dbReference type="GO" id="GO:0008021">
    <property type="term" value="C:synaptic vesicle"/>
    <property type="evidence" value="ECO:0007669"/>
    <property type="project" value="TreeGrafter"/>
</dbReference>
<comment type="subcellular location">
    <subcellularLocation>
        <location evidence="1">Membrane</location>
        <topology evidence="1">Single-pass type IV membrane protein</topology>
    </subcellularLocation>
</comment>
<keyword evidence="3" id="KW-0813">Transport</keyword>
<dbReference type="SMART" id="SM00397">
    <property type="entry name" value="t_SNARE"/>
    <property type="match status" value="1"/>
</dbReference>
<dbReference type="GO" id="GO:0000149">
    <property type="term" value="F:SNARE binding"/>
    <property type="evidence" value="ECO:0007669"/>
    <property type="project" value="TreeGrafter"/>
</dbReference>
<dbReference type="Gene3D" id="1.20.58.70">
    <property type="match status" value="1"/>
</dbReference>
<evidence type="ECO:0000256" key="2">
    <source>
        <dbReference type="ARBA" id="ARBA00009063"/>
    </source>
</evidence>
<keyword evidence="7" id="KW-1133">Transmembrane helix</keyword>
<evidence type="ECO:0000256" key="3">
    <source>
        <dbReference type="ARBA" id="ARBA00022448"/>
    </source>
</evidence>
<dbReference type="Pfam" id="PF14523">
    <property type="entry name" value="Syntaxin_2"/>
    <property type="match status" value="1"/>
</dbReference>
<evidence type="ECO:0000256" key="7">
    <source>
        <dbReference type="SAM" id="Phobius"/>
    </source>
</evidence>
<dbReference type="InterPro" id="IPR006012">
    <property type="entry name" value="Syntaxin/epimorphin_CS"/>
</dbReference>
<dbReference type="InterPro" id="IPR010989">
    <property type="entry name" value="SNARE"/>
</dbReference>
<dbReference type="SUPFAM" id="SSF47661">
    <property type="entry name" value="t-snare proteins"/>
    <property type="match status" value="1"/>
</dbReference>
<feature type="coiled-coil region" evidence="6">
    <location>
        <begin position="87"/>
        <end position="177"/>
    </location>
</feature>
<evidence type="ECO:0000256" key="4">
    <source>
        <dbReference type="ARBA" id="ARBA00022775"/>
    </source>
</evidence>
<dbReference type="InterPro" id="IPR000727">
    <property type="entry name" value="T_SNARE_dom"/>
</dbReference>
<feature type="transmembrane region" description="Helical" evidence="7">
    <location>
        <begin position="228"/>
        <end position="249"/>
    </location>
</feature>
<dbReference type="SMART" id="SM00503">
    <property type="entry name" value="SynN"/>
    <property type="match status" value="1"/>
</dbReference>
<keyword evidence="6" id="KW-0175">Coiled coil</keyword>
<evidence type="ECO:0000256" key="6">
    <source>
        <dbReference type="SAM" id="Coils"/>
    </source>
</evidence>
<evidence type="ECO:0000259" key="8">
    <source>
        <dbReference type="PROSITE" id="PS50192"/>
    </source>
</evidence>
<evidence type="ECO:0000313" key="9">
    <source>
        <dbReference type="Proteomes" id="UP000887575"/>
    </source>
</evidence>
<dbReference type="Gene3D" id="1.20.5.110">
    <property type="match status" value="1"/>
</dbReference>
<dbReference type="InterPro" id="IPR006011">
    <property type="entry name" value="Syntaxin_N"/>
</dbReference>
<dbReference type="WBParaSite" id="MBELARI_LOCUS20600">
    <property type="protein sequence ID" value="MBELARI_LOCUS20600"/>
    <property type="gene ID" value="MBELARI_LOCUS20600"/>
</dbReference>
<keyword evidence="9" id="KW-1185">Reference proteome</keyword>
<dbReference type="PROSITE" id="PS50192">
    <property type="entry name" value="T_SNARE"/>
    <property type="match status" value="1"/>
</dbReference>
<reference evidence="10" key="1">
    <citation type="submission" date="2024-02" db="UniProtKB">
        <authorList>
            <consortium name="WormBaseParasite"/>
        </authorList>
    </citation>
    <scope>IDENTIFICATION</scope>
</reference>